<gene>
    <name evidence="1" type="ORF">MM415B02718_0012</name>
</gene>
<organism evidence="1">
    <name type="scientific">viral metagenome</name>
    <dbReference type="NCBI Taxonomy" id="1070528"/>
    <lineage>
        <taxon>unclassified sequences</taxon>
        <taxon>metagenomes</taxon>
        <taxon>organismal metagenomes</taxon>
    </lineage>
</organism>
<proteinExistence type="predicted"/>
<protein>
    <submittedName>
        <fullName evidence="1">Uncharacterized protein</fullName>
    </submittedName>
</protein>
<reference evidence="1" key="1">
    <citation type="submission" date="2020-03" db="EMBL/GenBank/DDBJ databases">
        <title>The deep terrestrial virosphere.</title>
        <authorList>
            <person name="Holmfeldt K."/>
            <person name="Nilsson E."/>
            <person name="Simone D."/>
            <person name="Lopez-Fernandez M."/>
            <person name="Wu X."/>
            <person name="de Brujin I."/>
            <person name="Lundin D."/>
            <person name="Andersson A."/>
            <person name="Bertilsson S."/>
            <person name="Dopson M."/>
        </authorList>
    </citation>
    <scope>NUCLEOTIDE SEQUENCE</scope>
    <source>
        <strain evidence="1">MM415B02718</strain>
    </source>
</reference>
<sequence>MAKTPHDLLGGPIPLYGNYYLEFGRSTFTNNETDTTIQTQMNTIKAALVCYNDDNLITLCTDSGNLELAISSDISSGTIAVSRGGKSAGLADMTDSGFSYLVLGTIDDTN</sequence>
<accession>A0A6M3L234</accession>
<dbReference type="EMBL" id="MT142793">
    <property type="protein sequence ID" value="QJA88637.1"/>
    <property type="molecule type" value="Genomic_DNA"/>
</dbReference>
<dbReference type="AlphaFoldDB" id="A0A6M3L234"/>
<name>A0A6M3L234_9ZZZZ</name>
<evidence type="ECO:0000313" key="1">
    <source>
        <dbReference type="EMBL" id="QJA88637.1"/>
    </source>
</evidence>